<feature type="transmembrane region" description="Helical" evidence="8">
    <location>
        <begin position="42"/>
        <end position="64"/>
    </location>
</feature>
<reference evidence="9 10" key="1">
    <citation type="journal article" date="2010" name="Plant Cell">
        <title>The Chlorella variabilis NC64A genome reveals adaptation to photosymbiosis, coevolution with viruses, and cryptic sex.</title>
        <authorList>
            <person name="Blanc G."/>
            <person name="Duncan G."/>
            <person name="Agarkova I."/>
            <person name="Borodovsky M."/>
            <person name="Gurnon J."/>
            <person name="Kuo A."/>
            <person name="Lindquist E."/>
            <person name="Lucas S."/>
            <person name="Pangilinan J."/>
            <person name="Polle J."/>
            <person name="Salamov A."/>
            <person name="Terry A."/>
            <person name="Yamada T."/>
            <person name="Dunigan D.D."/>
            <person name="Grigoriev I.V."/>
            <person name="Claverie J.M."/>
            <person name="Van Etten J.L."/>
        </authorList>
    </citation>
    <scope>NUCLEOTIDE SEQUENCE [LARGE SCALE GENOMIC DNA]</scope>
    <source>
        <strain evidence="9 10">NC64A</strain>
    </source>
</reference>
<dbReference type="GO" id="GO:0015031">
    <property type="term" value="P:protein transport"/>
    <property type="evidence" value="ECO:0007669"/>
    <property type="project" value="UniProtKB-KW"/>
</dbReference>
<dbReference type="EMBL" id="GL433841">
    <property type="protein sequence ID" value="EFN56579.1"/>
    <property type="molecule type" value="Genomic_DNA"/>
</dbReference>
<dbReference type="STRING" id="554065.E1ZCB7"/>
<evidence type="ECO:0000256" key="4">
    <source>
        <dbReference type="ARBA" id="ARBA00022927"/>
    </source>
</evidence>
<dbReference type="GO" id="GO:0016192">
    <property type="term" value="P:vesicle-mediated transport"/>
    <property type="evidence" value="ECO:0007669"/>
    <property type="project" value="InterPro"/>
</dbReference>
<proteinExistence type="inferred from homology"/>
<dbReference type="eggNOG" id="KOG2887">
    <property type="taxonomic scope" value="Eukaryota"/>
</dbReference>
<name>E1ZCB7_CHLVA</name>
<dbReference type="KEGG" id="cvr:CHLNCDRAFT_144275"/>
<comment type="subcellular location">
    <subcellularLocation>
        <location evidence="1 8">Membrane</location>
        <topology evidence="1 8">Multi-pass membrane protein</topology>
    </subcellularLocation>
</comment>
<accession>E1ZCB7</accession>
<evidence type="ECO:0000313" key="10">
    <source>
        <dbReference type="Proteomes" id="UP000008141"/>
    </source>
</evidence>
<dbReference type="Proteomes" id="UP000008141">
    <property type="component" value="Unassembled WGS sequence"/>
</dbReference>
<evidence type="ECO:0000256" key="6">
    <source>
        <dbReference type="ARBA" id="ARBA00023136"/>
    </source>
</evidence>
<keyword evidence="6 8" id="KW-0472">Membrane</keyword>
<protein>
    <recommendedName>
        <fullName evidence="8">Vesicle transport protein</fullName>
    </recommendedName>
</protein>
<dbReference type="OrthoDB" id="73614at2759"/>
<dbReference type="GO" id="GO:0012505">
    <property type="term" value="C:endomembrane system"/>
    <property type="evidence" value="ECO:0007669"/>
    <property type="project" value="UniProtKB-ARBA"/>
</dbReference>
<dbReference type="InterPro" id="IPR011691">
    <property type="entry name" value="Vesicle_transpt_SFT2"/>
</dbReference>
<keyword evidence="2 8" id="KW-0813">Transport</keyword>
<dbReference type="InParanoid" id="E1ZCB7"/>
<dbReference type="GO" id="GO:0016020">
    <property type="term" value="C:membrane"/>
    <property type="evidence" value="ECO:0007669"/>
    <property type="project" value="UniProtKB-SubCell"/>
</dbReference>
<dbReference type="RefSeq" id="XP_005848681.1">
    <property type="nucleotide sequence ID" value="XM_005848619.1"/>
</dbReference>
<dbReference type="GeneID" id="17356339"/>
<keyword evidence="10" id="KW-1185">Reference proteome</keyword>
<dbReference type="FunCoup" id="E1ZCB7">
    <property type="interactions" value="1657"/>
</dbReference>
<evidence type="ECO:0000256" key="3">
    <source>
        <dbReference type="ARBA" id="ARBA00022692"/>
    </source>
</evidence>
<evidence type="ECO:0000256" key="1">
    <source>
        <dbReference type="ARBA" id="ARBA00004141"/>
    </source>
</evidence>
<gene>
    <name evidence="9" type="ORF">CHLNCDRAFT_144275</name>
</gene>
<evidence type="ECO:0000256" key="8">
    <source>
        <dbReference type="RuleBase" id="RU363111"/>
    </source>
</evidence>
<organism evidence="10">
    <name type="scientific">Chlorella variabilis</name>
    <name type="common">Green alga</name>
    <dbReference type="NCBI Taxonomy" id="554065"/>
    <lineage>
        <taxon>Eukaryota</taxon>
        <taxon>Viridiplantae</taxon>
        <taxon>Chlorophyta</taxon>
        <taxon>core chlorophytes</taxon>
        <taxon>Trebouxiophyceae</taxon>
        <taxon>Chlorellales</taxon>
        <taxon>Chlorellaceae</taxon>
        <taxon>Chlorella clade</taxon>
        <taxon>Chlorella</taxon>
    </lineage>
</organism>
<evidence type="ECO:0000256" key="2">
    <source>
        <dbReference type="ARBA" id="ARBA00022448"/>
    </source>
</evidence>
<feature type="transmembrane region" description="Helical" evidence="8">
    <location>
        <begin position="128"/>
        <end position="148"/>
    </location>
</feature>
<comment type="similarity">
    <text evidence="7 8">Belongs to the SFT2 family.</text>
</comment>
<dbReference type="OMA" id="CVREAIW"/>
<dbReference type="GO" id="GO:0005737">
    <property type="term" value="C:cytoplasm"/>
    <property type="evidence" value="ECO:0007669"/>
    <property type="project" value="UniProtKB-ARBA"/>
</dbReference>
<feature type="transmembrane region" description="Helical" evidence="8">
    <location>
        <begin position="70"/>
        <end position="89"/>
    </location>
</feature>
<evidence type="ECO:0000256" key="5">
    <source>
        <dbReference type="ARBA" id="ARBA00022989"/>
    </source>
</evidence>
<comment type="function">
    <text evidence="8">May be involved in fusion of retrograde transport vesicles derived from an endocytic compartment with the Golgi complex.</text>
</comment>
<dbReference type="Pfam" id="PF04178">
    <property type="entry name" value="Got1"/>
    <property type="match status" value="1"/>
</dbReference>
<dbReference type="InterPro" id="IPR007305">
    <property type="entry name" value="Vesicle_transpt_Got1/SFT2"/>
</dbReference>
<keyword evidence="5 8" id="KW-1133">Transmembrane helix</keyword>
<keyword evidence="4 8" id="KW-0653">Protein transport</keyword>
<feature type="transmembrane region" description="Helical" evidence="8">
    <location>
        <begin position="101"/>
        <end position="122"/>
    </location>
</feature>
<keyword evidence="3 8" id="KW-0812">Transmembrane</keyword>
<dbReference type="PANTHER" id="PTHR23137:SF6">
    <property type="entry name" value="VESICLE TRANSPORT PROTEIN"/>
    <property type="match status" value="1"/>
</dbReference>
<dbReference type="PANTHER" id="PTHR23137">
    <property type="entry name" value="VESICLE TRANSPORT PROTEIN-RELATED"/>
    <property type="match status" value="1"/>
</dbReference>
<evidence type="ECO:0000256" key="7">
    <source>
        <dbReference type="ARBA" id="ARBA00025800"/>
    </source>
</evidence>
<evidence type="ECO:0000313" key="9">
    <source>
        <dbReference type="EMBL" id="EFN56579.1"/>
    </source>
</evidence>
<sequence length="165" mass="18627">MPQWFDKLKTNLGLNEDGEAQQEQTLLQQMNEATTLDRTQRAIGFLTCVGIGLLLSFMAPMFIFRPTKFAMIYSLGNVLSITMFLMGPATQMARMFDSRRWISTAVYLTSLVLTMVSALVFHSVLLCIVFIVIQFCALVWYALSYIPYGQATLMRLLGRETAETG</sequence>
<dbReference type="AlphaFoldDB" id="E1ZCB7"/>